<evidence type="ECO:0000313" key="5">
    <source>
        <dbReference type="EMBL" id="KAF9759640.1"/>
    </source>
</evidence>
<keyword evidence="2" id="KW-0539">Nucleus</keyword>
<dbReference type="InterPro" id="IPR037518">
    <property type="entry name" value="MPN"/>
</dbReference>
<dbReference type="InterPro" id="IPR000555">
    <property type="entry name" value="JAMM/MPN+_dom"/>
</dbReference>
<feature type="region of interest" description="Disordered" evidence="3">
    <location>
        <begin position="225"/>
        <end position="265"/>
    </location>
</feature>
<dbReference type="InterPro" id="IPR024969">
    <property type="entry name" value="EIF3F/CSN6-like_C"/>
</dbReference>
<protein>
    <recommendedName>
        <fullName evidence="2">COP9 signalosome complex subunit 6</fullName>
    </recommendedName>
</protein>
<dbReference type="Pfam" id="PF01398">
    <property type="entry name" value="JAB"/>
    <property type="match status" value="1"/>
</dbReference>
<dbReference type="Gene3D" id="3.40.140.10">
    <property type="entry name" value="Cytidine Deaminase, domain 2"/>
    <property type="match status" value="1"/>
</dbReference>
<dbReference type="EMBL" id="JADCTT010000001">
    <property type="protein sequence ID" value="KAF9759640.1"/>
    <property type="molecule type" value="Genomic_DNA"/>
</dbReference>
<feature type="domain" description="MPN" evidence="4">
    <location>
        <begin position="27"/>
        <end position="172"/>
    </location>
</feature>
<keyword evidence="2" id="KW-0736">Signalosome</keyword>
<dbReference type="Proteomes" id="UP000616885">
    <property type="component" value="Unassembled WGS sequence"/>
</dbReference>
<dbReference type="Pfam" id="PF13012">
    <property type="entry name" value="MitMem_reg"/>
    <property type="match status" value="1"/>
</dbReference>
<reference evidence="5" key="1">
    <citation type="submission" date="2020-10" db="EMBL/GenBank/DDBJ databases">
        <title>High-Quality Genome Resource of Clonostachys rosea strain S41 by Oxford Nanopore Long-Read Sequencing.</title>
        <authorList>
            <person name="Wang H."/>
        </authorList>
    </citation>
    <scope>NUCLEOTIDE SEQUENCE</scope>
    <source>
        <strain evidence="5">S41</strain>
    </source>
</reference>
<dbReference type="CDD" id="cd08063">
    <property type="entry name" value="MPN_CSN6"/>
    <property type="match status" value="1"/>
</dbReference>
<evidence type="ECO:0000256" key="1">
    <source>
        <dbReference type="ARBA" id="ARBA00010893"/>
    </source>
</evidence>
<comment type="caution">
    <text evidence="5">The sequence shown here is derived from an EMBL/GenBank/DDBJ whole genome shotgun (WGS) entry which is preliminary data.</text>
</comment>
<dbReference type="AlphaFoldDB" id="A0A8H7NNZ2"/>
<dbReference type="InterPro" id="IPR033859">
    <property type="entry name" value="MPN_CSN6"/>
</dbReference>
<dbReference type="GO" id="GO:0000338">
    <property type="term" value="P:protein deneddylation"/>
    <property type="evidence" value="ECO:0007669"/>
    <property type="project" value="InterPro"/>
</dbReference>
<gene>
    <name evidence="5" type="ORF">IM811_001334</name>
</gene>
<organism evidence="5 6">
    <name type="scientific">Bionectria ochroleuca</name>
    <name type="common">Gliocladium roseum</name>
    <dbReference type="NCBI Taxonomy" id="29856"/>
    <lineage>
        <taxon>Eukaryota</taxon>
        <taxon>Fungi</taxon>
        <taxon>Dikarya</taxon>
        <taxon>Ascomycota</taxon>
        <taxon>Pezizomycotina</taxon>
        <taxon>Sordariomycetes</taxon>
        <taxon>Hypocreomycetidae</taxon>
        <taxon>Hypocreales</taxon>
        <taxon>Bionectriaceae</taxon>
        <taxon>Clonostachys</taxon>
    </lineage>
</organism>
<comment type="subcellular location">
    <subcellularLocation>
        <location evidence="2">Cytoplasm</location>
    </subcellularLocation>
    <subcellularLocation>
        <location evidence="2">Nucleus</location>
    </subcellularLocation>
</comment>
<evidence type="ECO:0000256" key="2">
    <source>
        <dbReference type="RuleBase" id="RU367006"/>
    </source>
</evidence>
<dbReference type="GO" id="GO:0008180">
    <property type="term" value="C:COP9 signalosome"/>
    <property type="evidence" value="ECO:0007669"/>
    <property type="project" value="UniProtKB-UniRule"/>
</dbReference>
<evidence type="ECO:0000313" key="6">
    <source>
        <dbReference type="Proteomes" id="UP000616885"/>
    </source>
</evidence>
<comment type="similarity">
    <text evidence="1 2">Belongs to the peptidase M67A family. CSN6 subfamily.</text>
</comment>
<dbReference type="GO" id="GO:0008237">
    <property type="term" value="F:metallopeptidase activity"/>
    <property type="evidence" value="ECO:0007669"/>
    <property type="project" value="InterPro"/>
</dbReference>
<dbReference type="PANTHER" id="PTHR10540">
    <property type="entry name" value="EUKARYOTIC TRANSLATION INITIATION FACTOR 3 SUBUNIT F-RELATED"/>
    <property type="match status" value="1"/>
</dbReference>
<dbReference type="PANTHER" id="PTHR10540:SF8">
    <property type="entry name" value="COP9 SIGNALOSOME COMPLEX SUBUNIT 6"/>
    <property type="match status" value="1"/>
</dbReference>
<accession>A0A8H7NNZ2</accession>
<proteinExistence type="inferred from homology"/>
<name>A0A8H7NNZ2_BIOOC</name>
<sequence>MAPATEDQGTPQVNPLISTQGSSELQVILHPLVLLSISDYITRHTLRKQDGPLIGALLGQQNGREITIEHAFDVHTQPGAQASGGYSIHLDGFQKRYEQMKKVHQDRQLDFVGWYTLLPLSGPSPSILDLHRIFLSEYNESAILLAFHPDQVLSHSAGGTLPLTIYESNWEVEGSGKAAPDSTEDRNMDDAEVAAQIRFRELHYSVETDETEMISMNYVAGGGGSAAVNTPKEEKPSRSIETNSKGKRRIVENEAEEEKSGDEALTREEEEIIAALTAKANAIKMLQSRIQLIGSYLAKLPPSFVNGEPSDDDSMDVDSTVPSLPVLRQIQALISRLDLIIPLDKESFEQEFIQQVNDVNLTELLNNIMQSTTQAREVGKKFGVVEHAKPTNRRGDFETQAGPYSILNSAGDIII</sequence>
<dbReference type="PROSITE" id="PS50249">
    <property type="entry name" value="MPN"/>
    <property type="match status" value="1"/>
</dbReference>
<evidence type="ECO:0000256" key="3">
    <source>
        <dbReference type="SAM" id="MobiDB-lite"/>
    </source>
</evidence>
<keyword evidence="2" id="KW-0963">Cytoplasm</keyword>
<comment type="function">
    <text evidence="2">Component of the COP9 signalosome complex (CSN), a complex involved in various cellular and developmental processes.</text>
</comment>
<dbReference type="GO" id="GO:0005737">
    <property type="term" value="C:cytoplasm"/>
    <property type="evidence" value="ECO:0007669"/>
    <property type="project" value="UniProtKB-SubCell"/>
</dbReference>
<evidence type="ECO:0000259" key="4">
    <source>
        <dbReference type="PROSITE" id="PS50249"/>
    </source>
</evidence>